<dbReference type="GO" id="GO:0016765">
    <property type="term" value="F:transferase activity, transferring alkyl or aryl (other than methyl) groups"/>
    <property type="evidence" value="ECO:0007669"/>
    <property type="project" value="InterPro"/>
</dbReference>
<name>A0A6P2D727_9BACT</name>
<gene>
    <name evidence="7" type="ORF">SOIL9_09650</name>
</gene>
<protein>
    <submittedName>
        <fullName evidence="7">Uncharacterized protein</fullName>
    </submittedName>
</protein>
<keyword evidence="8" id="KW-1185">Reference proteome</keyword>
<accession>A0A6P2D727</accession>
<keyword evidence="7" id="KW-0808">Transferase</keyword>
<dbReference type="EMBL" id="LR593886">
    <property type="protein sequence ID" value="VTR96949.1"/>
    <property type="molecule type" value="Genomic_DNA"/>
</dbReference>
<feature type="transmembrane region" description="Helical" evidence="6">
    <location>
        <begin position="47"/>
        <end position="71"/>
    </location>
</feature>
<dbReference type="PANTHER" id="PTHR42723">
    <property type="entry name" value="CHLOROPHYLL SYNTHASE"/>
    <property type="match status" value="1"/>
</dbReference>
<dbReference type="InterPro" id="IPR050475">
    <property type="entry name" value="Prenyltransferase_related"/>
</dbReference>
<dbReference type="Pfam" id="PF01040">
    <property type="entry name" value="UbiA"/>
    <property type="match status" value="1"/>
</dbReference>
<dbReference type="GO" id="GO:0016020">
    <property type="term" value="C:membrane"/>
    <property type="evidence" value="ECO:0007669"/>
    <property type="project" value="UniProtKB-SubCell"/>
</dbReference>
<keyword evidence="4 6" id="KW-1133">Transmembrane helix</keyword>
<feature type="transmembrane region" description="Helical" evidence="6">
    <location>
        <begin position="145"/>
        <end position="164"/>
    </location>
</feature>
<feature type="transmembrane region" description="Helical" evidence="6">
    <location>
        <begin position="270"/>
        <end position="296"/>
    </location>
</feature>
<evidence type="ECO:0000256" key="6">
    <source>
        <dbReference type="SAM" id="Phobius"/>
    </source>
</evidence>
<dbReference type="InterPro" id="IPR044878">
    <property type="entry name" value="UbiA_sf"/>
</dbReference>
<dbReference type="KEGG" id="gms:SOIL9_09650"/>
<evidence type="ECO:0000256" key="1">
    <source>
        <dbReference type="ARBA" id="ARBA00004141"/>
    </source>
</evidence>
<evidence type="ECO:0000313" key="8">
    <source>
        <dbReference type="Proteomes" id="UP000464178"/>
    </source>
</evidence>
<sequence length="309" mass="32814">MNRDRMLAFAQLLRIPNVFTAFADIALGACVGAALVPDAPAQFWGAYLILALASGCLYLAGMVWNDFFDFAEDKKARPFRPLPSGRVKRGTAVVLGVLLFAAGVALAGAAGFVAQAEWTHEPLVFALGLMAAVLIYDGGAKRTPFGPIAMAACRFLNVLFALSLVPDSALEIEKRIHLAGVVGVYIVGVTWFARTEESKSRQRDLALAAGVIGLALFLALLLRVKLGSALGTFAFPYLLVGFGFLVGLPVSRAIADPGPRNVQAAVKRCVLGLVFLDAVLATMFVGLPGLLVLLLLPPALWLGKWVYST</sequence>
<feature type="transmembrane region" description="Helical" evidence="6">
    <location>
        <begin position="92"/>
        <end position="116"/>
    </location>
</feature>
<evidence type="ECO:0000256" key="2">
    <source>
        <dbReference type="ARBA" id="ARBA00022475"/>
    </source>
</evidence>
<keyword evidence="5 6" id="KW-0472">Membrane</keyword>
<dbReference type="Gene3D" id="1.10.357.140">
    <property type="entry name" value="UbiA prenyltransferase"/>
    <property type="match status" value="1"/>
</dbReference>
<proteinExistence type="predicted"/>
<dbReference type="PANTHER" id="PTHR42723:SF1">
    <property type="entry name" value="CHLOROPHYLL SYNTHASE, CHLOROPLASTIC"/>
    <property type="match status" value="1"/>
</dbReference>
<dbReference type="RefSeq" id="WP_162670987.1">
    <property type="nucleotide sequence ID" value="NZ_LR593886.1"/>
</dbReference>
<dbReference type="Proteomes" id="UP000464178">
    <property type="component" value="Chromosome"/>
</dbReference>
<dbReference type="CDD" id="cd13964">
    <property type="entry name" value="PT_UbiA_1"/>
    <property type="match status" value="1"/>
</dbReference>
<reference evidence="7 8" key="1">
    <citation type="submission" date="2019-05" db="EMBL/GenBank/DDBJ databases">
        <authorList>
            <consortium name="Science for Life Laboratories"/>
        </authorList>
    </citation>
    <scope>NUCLEOTIDE SEQUENCE [LARGE SCALE GENOMIC DNA]</scope>
    <source>
        <strain evidence="7">Soil9</strain>
    </source>
</reference>
<dbReference type="AlphaFoldDB" id="A0A6P2D727"/>
<feature type="transmembrane region" description="Helical" evidence="6">
    <location>
        <begin position="12"/>
        <end position="35"/>
    </location>
</feature>
<evidence type="ECO:0000313" key="7">
    <source>
        <dbReference type="EMBL" id="VTR96949.1"/>
    </source>
</evidence>
<keyword evidence="3 6" id="KW-0812">Transmembrane</keyword>
<evidence type="ECO:0000256" key="3">
    <source>
        <dbReference type="ARBA" id="ARBA00022692"/>
    </source>
</evidence>
<organism evidence="7 8">
    <name type="scientific">Gemmata massiliana</name>
    <dbReference type="NCBI Taxonomy" id="1210884"/>
    <lineage>
        <taxon>Bacteria</taxon>
        <taxon>Pseudomonadati</taxon>
        <taxon>Planctomycetota</taxon>
        <taxon>Planctomycetia</taxon>
        <taxon>Gemmatales</taxon>
        <taxon>Gemmataceae</taxon>
        <taxon>Gemmata</taxon>
    </lineage>
</organism>
<comment type="subcellular location">
    <subcellularLocation>
        <location evidence="1">Membrane</location>
        <topology evidence="1">Multi-pass membrane protein</topology>
    </subcellularLocation>
</comment>
<feature type="transmembrane region" description="Helical" evidence="6">
    <location>
        <begin position="230"/>
        <end position="250"/>
    </location>
</feature>
<feature type="transmembrane region" description="Helical" evidence="6">
    <location>
        <begin position="176"/>
        <end position="193"/>
    </location>
</feature>
<keyword evidence="2" id="KW-1003">Cell membrane</keyword>
<dbReference type="InterPro" id="IPR000537">
    <property type="entry name" value="UbiA_prenyltransferase"/>
</dbReference>
<evidence type="ECO:0000256" key="4">
    <source>
        <dbReference type="ARBA" id="ARBA00022989"/>
    </source>
</evidence>
<feature type="transmembrane region" description="Helical" evidence="6">
    <location>
        <begin position="122"/>
        <end position="138"/>
    </location>
</feature>
<evidence type="ECO:0000256" key="5">
    <source>
        <dbReference type="ARBA" id="ARBA00023136"/>
    </source>
</evidence>
<feature type="transmembrane region" description="Helical" evidence="6">
    <location>
        <begin position="205"/>
        <end position="224"/>
    </location>
</feature>